<evidence type="ECO:0000259" key="7">
    <source>
        <dbReference type="PROSITE" id="PS51352"/>
    </source>
</evidence>
<dbReference type="PROSITE" id="PS51352">
    <property type="entry name" value="THIOREDOXIN_2"/>
    <property type="match status" value="1"/>
</dbReference>
<dbReference type="SUPFAM" id="SSF52833">
    <property type="entry name" value="Thioredoxin-like"/>
    <property type="match status" value="1"/>
</dbReference>
<dbReference type="Gene3D" id="3.40.30.10">
    <property type="entry name" value="Glutaredoxin"/>
    <property type="match status" value="1"/>
</dbReference>
<proteinExistence type="predicted"/>
<dbReference type="Pfam" id="PF00085">
    <property type="entry name" value="Thioredoxin"/>
    <property type="match status" value="1"/>
</dbReference>
<evidence type="ECO:0000313" key="8">
    <source>
        <dbReference type="EMBL" id="PKA53146.1"/>
    </source>
</evidence>
<dbReference type="GO" id="GO:0016020">
    <property type="term" value="C:membrane"/>
    <property type="evidence" value="ECO:0007669"/>
    <property type="project" value="UniProtKB-SubCell"/>
</dbReference>
<evidence type="ECO:0000313" key="9">
    <source>
        <dbReference type="Proteomes" id="UP000236161"/>
    </source>
</evidence>
<dbReference type="InterPro" id="IPR044606">
    <property type="entry name" value="APRL4/6"/>
</dbReference>
<evidence type="ECO:0000256" key="3">
    <source>
        <dbReference type="ARBA" id="ARBA00022729"/>
    </source>
</evidence>
<dbReference type="CDD" id="cd02999">
    <property type="entry name" value="PDI_a_ERp44_like"/>
    <property type="match status" value="1"/>
</dbReference>
<dbReference type="OrthoDB" id="19690at2759"/>
<name>A0A2I0ACA2_9ASPA</name>
<dbReference type="EMBL" id="KZ451999">
    <property type="protein sequence ID" value="PKA53146.1"/>
    <property type="molecule type" value="Genomic_DNA"/>
</dbReference>
<keyword evidence="2" id="KW-0812">Transmembrane</keyword>
<evidence type="ECO:0000256" key="6">
    <source>
        <dbReference type="ARBA" id="ARBA00023180"/>
    </source>
</evidence>
<dbReference type="PANTHER" id="PTHR46854">
    <property type="entry name" value="5'-ADENYLYLSULFATE REDUCTASE-LIKE 4-RELATED"/>
    <property type="match status" value="1"/>
</dbReference>
<keyword evidence="5" id="KW-0472">Membrane</keyword>
<evidence type="ECO:0000256" key="1">
    <source>
        <dbReference type="ARBA" id="ARBA00004167"/>
    </source>
</evidence>
<evidence type="ECO:0000256" key="5">
    <source>
        <dbReference type="ARBA" id="ARBA00023136"/>
    </source>
</evidence>
<comment type="subcellular location">
    <subcellularLocation>
        <location evidence="1">Membrane</location>
        <topology evidence="1">Single-pass membrane protein</topology>
    </subcellularLocation>
</comment>
<dbReference type="Proteomes" id="UP000236161">
    <property type="component" value="Unassembled WGS sequence"/>
</dbReference>
<evidence type="ECO:0000256" key="2">
    <source>
        <dbReference type="ARBA" id="ARBA00022692"/>
    </source>
</evidence>
<dbReference type="InterPro" id="IPR036249">
    <property type="entry name" value="Thioredoxin-like_sf"/>
</dbReference>
<sequence>MIMRTTREAERGRAGRLYSVISAETHLRRNEWREPPELEDPELTLPESVMEARIWRLVLALALVFCGLVPANGDTREICRRLLVGEVILGPSDTCSSFDVPANDGGLQGVVELQASASGLHLNRNPVVLIDGDEIALQRAVNIAQKNREQYVAVLFYASWCPFSKICRSNFNKMSSMFPSIPHFSFEESFIRPSILSRYGVHGFPTLFLLNSTMRVRYHGSRSINSLVTFYSDITGVKSTPVDPATTDKALVITNLAKDTGDPKQENCPFSWARSPENLLQQESYLALASCFLLSRLLYFLLPRLGSFAKRAWRWQIHLPTIVSLFQQAKRGFGKLNPYKGTVNAKAWASKSLASVSIGEPSSRSCQIFSERR</sequence>
<organism evidence="8 9">
    <name type="scientific">Apostasia shenzhenica</name>
    <dbReference type="NCBI Taxonomy" id="1088818"/>
    <lineage>
        <taxon>Eukaryota</taxon>
        <taxon>Viridiplantae</taxon>
        <taxon>Streptophyta</taxon>
        <taxon>Embryophyta</taxon>
        <taxon>Tracheophyta</taxon>
        <taxon>Spermatophyta</taxon>
        <taxon>Magnoliopsida</taxon>
        <taxon>Liliopsida</taxon>
        <taxon>Asparagales</taxon>
        <taxon>Orchidaceae</taxon>
        <taxon>Apostasioideae</taxon>
        <taxon>Apostasia</taxon>
    </lineage>
</organism>
<dbReference type="PANTHER" id="PTHR46854:SF1">
    <property type="entry name" value="5'-ADENYLYLSULFATE REDUCTASE-LIKE 4-RELATED"/>
    <property type="match status" value="1"/>
</dbReference>
<keyword evidence="9" id="KW-1185">Reference proteome</keyword>
<reference evidence="8 9" key="1">
    <citation type="journal article" date="2017" name="Nature">
        <title>The Apostasia genome and the evolution of orchids.</title>
        <authorList>
            <person name="Zhang G.Q."/>
            <person name="Liu K.W."/>
            <person name="Li Z."/>
            <person name="Lohaus R."/>
            <person name="Hsiao Y.Y."/>
            <person name="Niu S.C."/>
            <person name="Wang J.Y."/>
            <person name="Lin Y.C."/>
            <person name="Xu Q."/>
            <person name="Chen L.J."/>
            <person name="Yoshida K."/>
            <person name="Fujiwara S."/>
            <person name="Wang Z.W."/>
            <person name="Zhang Y.Q."/>
            <person name="Mitsuda N."/>
            <person name="Wang M."/>
            <person name="Liu G.H."/>
            <person name="Pecoraro L."/>
            <person name="Huang H.X."/>
            <person name="Xiao X.J."/>
            <person name="Lin M."/>
            <person name="Wu X.Y."/>
            <person name="Wu W.L."/>
            <person name="Chen Y.Y."/>
            <person name="Chang S.B."/>
            <person name="Sakamoto S."/>
            <person name="Ohme-Takagi M."/>
            <person name="Yagi M."/>
            <person name="Zeng S.J."/>
            <person name="Shen C.Y."/>
            <person name="Yeh C.M."/>
            <person name="Luo Y.B."/>
            <person name="Tsai W.C."/>
            <person name="Van de Peer Y."/>
            <person name="Liu Z.J."/>
        </authorList>
    </citation>
    <scope>NUCLEOTIDE SEQUENCE [LARGE SCALE GENOMIC DNA]</scope>
    <source>
        <strain evidence="9">cv. Shenzhen</strain>
        <tissue evidence="8">Stem</tissue>
    </source>
</reference>
<feature type="domain" description="Thioredoxin" evidence="7">
    <location>
        <begin position="89"/>
        <end position="236"/>
    </location>
</feature>
<keyword evidence="6" id="KW-0325">Glycoprotein</keyword>
<accession>A0A2I0ACA2</accession>
<protein>
    <submittedName>
        <fullName evidence="8">5'-adenylylsulfate reductase-like 3</fullName>
    </submittedName>
</protein>
<gene>
    <name evidence="8" type="primary">APRL3</name>
    <name evidence="8" type="ORF">AXF42_Ash009876</name>
</gene>
<keyword evidence="4" id="KW-1133">Transmembrane helix</keyword>
<evidence type="ECO:0000256" key="4">
    <source>
        <dbReference type="ARBA" id="ARBA00022989"/>
    </source>
</evidence>
<dbReference type="AlphaFoldDB" id="A0A2I0ACA2"/>
<keyword evidence="3" id="KW-0732">Signal</keyword>
<dbReference type="InterPro" id="IPR013766">
    <property type="entry name" value="Thioredoxin_domain"/>
</dbReference>